<gene>
    <name evidence="1" type="ORF">LIER_44120</name>
</gene>
<dbReference type="Proteomes" id="UP001454036">
    <property type="component" value="Unassembled WGS sequence"/>
</dbReference>
<accession>A0AAV3PX13</accession>
<sequence>MQNRQKQTKALFHLSASRSMELLCFSIEDLTW</sequence>
<reference evidence="1 2" key="1">
    <citation type="submission" date="2024-01" db="EMBL/GenBank/DDBJ databases">
        <title>The complete chloroplast genome sequence of Lithospermum erythrorhizon: insights into the phylogenetic relationship among Boraginaceae species and the maternal lineages of purple gromwells.</title>
        <authorList>
            <person name="Okada T."/>
            <person name="Watanabe K."/>
        </authorList>
    </citation>
    <scope>NUCLEOTIDE SEQUENCE [LARGE SCALE GENOMIC DNA]</scope>
</reference>
<name>A0AAV3PX13_LITER</name>
<dbReference type="EMBL" id="BAABME010049247">
    <property type="protein sequence ID" value="GAA0155226.1"/>
    <property type="molecule type" value="Genomic_DNA"/>
</dbReference>
<keyword evidence="2" id="KW-1185">Reference proteome</keyword>
<evidence type="ECO:0000313" key="2">
    <source>
        <dbReference type="Proteomes" id="UP001454036"/>
    </source>
</evidence>
<comment type="caution">
    <text evidence="1">The sequence shown here is derived from an EMBL/GenBank/DDBJ whole genome shotgun (WGS) entry which is preliminary data.</text>
</comment>
<organism evidence="1 2">
    <name type="scientific">Lithospermum erythrorhizon</name>
    <name type="common">Purple gromwell</name>
    <name type="synonym">Lithospermum officinale var. erythrorhizon</name>
    <dbReference type="NCBI Taxonomy" id="34254"/>
    <lineage>
        <taxon>Eukaryota</taxon>
        <taxon>Viridiplantae</taxon>
        <taxon>Streptophyta</taxon>
        <taxon>Embryophyta</taxon>
        <taxon>Tracheophyta</taxon>
        <taxon>Spermatophyta</taxon>
        <taxon>Magnoliopsida</taxon>
        <taxon>eudicotyledons</taxon>
        <taxon>Gunneridae</taxon>
        <taxon>Pentapetalae</taxon>
        <taxon>asterids</taxon>
        <taxon>lamiids</taxon>
        <taxon>Boraginales</taxon>
        <taxon>Boraginaceae</taxon>
        <taxon>Boraginoideae</taxon>
        <taxon>Lithospermeae</taxon>
        <taxon>Lithospermum</taxon>
    </lineage>
</organism>
<proteinExistence type="predicted"/>
<evidence type="ECO:0000313" key="1">
    <source>
        <dbReference type="EMBL" id="GAA0155226.1"/>
    </source>
</evidence>
<protein>
    <submittedName>
        <fullName evidence="1">Uncharacterized protein</fullName>
    </submittedName>
</protein>
<dbReference type="AlphaFoldDB" id="A0AAV3PX13"/>